<dbReference type="InterPro" id="IPR012337">
    <property type="entry name" value="RNaseH-like_sf"/>
</dbReference>
<dbReference type="InterPro" id="IPR008906">
    <property type="entry name" value="HATC_C_dom"/>
</dbReference>
<dbReference type="PANTHER" id="PTHR43058:SF1">
    <property type="entry name" value="DUF427 DOMAIN-CONTAINING PROTEIN"/>
    <property type="match status" value="1"/>
</dbReference>
<dbReference type="EMBL" id="CAJNYU010003218">
    <property type="protein sequence ID" value="CAF3650352.1"/>
    <property type="molecule type" value="Genomic_DNA"/>
</dbReference>
<protein>
    <submittedName>
        <fullName evidence="3">Uncharacterized protein</fullName>
    </submittedName>
</protein>
<dbReference type="InterPro" id="IPR038694">
    <property type="entry name" value="DUF427_sf"/>
</dbReference>
<dbReference type="Pfam" id="PF05699">
    <property type="entry name" value="Dimer_Tnp_hAT"/>
    <property type="match status" value="1"/>
</dbReference>
<dbReference type="PANTHER" id="PTHR43058">
    <property type="entry name" value="SLR0655 PROTEIN"/>
    <property type="match status" value="1"/>
</dbReference>
<evidence type="ECO:0000259" key="1">
    <source>
        <dbReference type="Pfam" id="PF04248"/>
    </source>
</evidence>
<proteinExistence type="predicted"/>
<feature type="domain" description="DUF427" evidence="1">
    <location>
        <begin position="41"/>
        <end position="82"/>
    </location>
</feature>
<feature type="domain" description="HAT C-terminal dimerisation" evidence="2">
    <location>
        <begin position="539"/>
        <end position="620"/>
    </location>
</feature>
<organism evidence="3 4">
    <name type="scientific">Rotaria socialis</name>
    <dbReference type="NCBI Taxonomy" id="392032"/>
    <lineage>
        <taxon>Eukaryota</taxon>
        <taxon>Metazoa</taxon>
        <taxon>Spiralia</taxon>
        <taxon>Gnathifera</taxon>
        <taxon>Rotifera</taxon>
        <taxon>Eurotatoria</taxon>
        <taxon>Bdelloidea</taxon>
        <taxon>Philodinida</taxon>
        <taxon>Philodinidae</taxon>
        <taxon>Rotaria</taxon>
    </lineage>
</organism>
<dbReference type="SUPFAM" id="SSF140996">
    <property type="entry name" value="Hermes dimerisation domain"/>
    <property type="match status" value="1"/>
</dbReference>
<reference evidence="3" key="1">
    <citation type="submission" date="2021-02" db="EMBL/GenBank/DDBJ databases">
        <authorList>
            <person name="Nowell W R."/>
        </authorList>
    </citation>
    <scope>NUCLEOTIDE SEQUENCE</scope>
</reference>
<dbReference type="AlphaFoldDB" id="A0A818RFD9"/>
<evidence type="ECO:0000313" key="3">
    <source>
        <dbReference type="EMBL" id="CAF3650352.1"/>
    </source>
</evidence>
<gene>
    <name evidence="3" type="ORF">FME351_LOCUS24463</name>
</gene>
<name>A0A818RFD9_9BILA</name>
<dbReference type="SUPFAM" id="SSF53098">
    <property type="entry name" value="Ribonuclease H-like"/>
    <property type="match status" value="1"/>
</dbReference>
<dbReference type="GO" id="GO:0046983">
    <property type="term" value="F:protein dimerization activity"/>
    <property type="evidence" value="ECO:0007669"/>
    <property type="project" value="InterPro"/>
</dbReference>
<accession>A0A818RFD9</accession>
<sequence>MSFATARRIPPALGQESVWDYPRPPRVENTSEHIEAIISGVKRVANYYTIEVNGKQAENVAWYYSKPTGPEFSSIKDHVAIYVGPMDECYVDGERVVPQPGQFYGGWITKDMVEPFKVATDNRAFELITGKGFVNFTQTVLSVGQDIVKSRSINASDLLPHPTTVSRNIDRLFISRKSQLISLCQNIKSYAIVVDFWTESHTGVSFCGISLHYLNDELQLQAFILGCYPYDRDNQTSTQIRQFVDSELMEYNLSLNNNKFVVTDNENKMKSSFKDSCTRIGCSIHYMNKQLEHYFITNTIEKMPVNCDLAQEMFGYIRKIVSHMRRTHKQTKLPRKLQSYSDTRFNGAFYTMNMFLMVFDDLAGVLDRTFLADYMLIDKDLLEYVCSFLGPFEEVIEELSCGKKPTIYKVLPLRQYLLNRCIINSDDHDGIRQIKTFLGSRLQDVWVLQDIHYITTFLHPSFKNFDVNSILQERALNLVKSEIFKRQPSTSSTPCPSVDKTTIITPELNSQHKSLTNVLSKCFDLPKSDLRLSTTPDHEVDEYMSMNVQMKEGDDILLFWLAHKSRFPILFSIAQDYYAVPAANTTIERLFSALKNTVTDKRTSLGTEKINKLLFLQKNLLSLETFDKKILNEVDTKRKMSVHDETCLTTSLHKQEQLRTSTSAKKLKKDEQDDIFICDEDYEDYEDNENDKF</sequence>
<dbReference type="InterPro" id="IPR007361">
    <property type="entry name" value="DUF427"/>
</dbReference>
<dbReference type="Gene3D" id="1.10.10.1070">
    <property type="entry name" value="Zinc finger, BED domain-containing"/>
    <property type="match status" value="1"/>
</dbReference>
<dbReference type="Pfam" id="PF04248">
    <property type="entry name" value="NTP_transf_9"/>
    <property type="match status" value="1"/>
</dbReference>
<comment type="caution">
    <text evidence="3">The sequence shown here is derived from an EMBL/GenBank/DDBJ whole genome shotgun (WGS) entry which is preliminary data.</text>
</comment>
<evidence type="ECO:0000259" key="2">
    <source>
        <dbReference type="Pfam" id="PF05699"/>
    </source>
</evidence>
<dbReference type="Gene3D" id="2.170.150.40">
    <property type="entry name" value="Domain of unknown function (DUF427)"/>
    <property type="match status" value="1"/>
</dbReference>
<evidence type="ECO:0000313" key="4">
    <source>
        <dbReference type="Proteomes" id="UP000663869"/>
    </source>
</evidence>
<dbReference type="Proteomes" id="UP000663869">
    <property type="component" value="Unassembled WGS sequence"/>
</dbReference>